<evidence type="ECO:0000259" key="8">
    <source>
        <dbReference type="SMART" id="SM00934"/>
    </source>
</evidence>
<evidence type="ECO:0000256" key="7">
    <source>
        <dbReference type="HAMAP-Rule" id="MF_01215"/>
    </source>
</evidence>
<evidence type="ECO:0000256" key="4">
    <source>
        <dbReference type="ARBA" id="ARBA00022975"/>
    </source>
</evidence>
<evidence type="ECO:0000313" key="10">
    <source>
        <dbReference type="Proteomes" id="UP000195981"/>
    </source>
</evidence>
<dbReference type="InterPro" id="IPR018089">
    <property type="entry name" value="OMPdecase_AS"/>
</dbReference>
<dbReference type="PANTHER" id="PTHR43375">
    <property type="entry name" value="OROTIDINE 5'-PHOSPHATE DECARBOXYLASE"/>
    <property type="match status" value="1"/>
</dbReference>
<dbReference type="Proteomes" id="UP000195981">
    <property type="component" value="Unassembled WGS sequence"/>
</dbReference>
<dbReference type="EC" id="4.1.1.23" evidence="7"/>
<dbReference type="AlphaFoldDB" id="A0A1X6WWC6"/>
<dbReference type="PROSITE" id="PS00156">
    <property type="entry name" value="OMPDECASE"/>
    <property type="match status" value="1"/>
</dbReference>
<evidence type="ECO:0000256" key="6">
    <source>
        <dbReference type="ARBA" id="ARBA00049157"/>
    </source>
</evidence>
<dbReference type="HAMAP" id="MF_01215">
    <property type="entry name" value="OMPdecase_type2"/>
    <property type="match status" value="1"/>
</dbReference>
<dbReference type="SMART" id="SM00934">
    <property type="entry name" value="OMPdecase"/>
    <property type="match status" value="1"/>
</dbReference>
<dbReference type="GO" id="GO:0004590">
    <property type="term" value="F:orotidine-5'-phosphate decarboxylase activity"/>
    <property type="evidence" value="ECO:0007669"/>
    <property type="project" value="UniProtKB-UniRule"/>
</dbReference>
<evidence type="ECO:0000256" key="3">
    <source>
        <dbReference type="ARBA" id="ARBA00022793"/>
    </source>
</evidence>
<dbReference type="EMBL" id="FWFG01000023">
    <property type="protein sequence ID" value="SLM88781.1"/>
    <property type="molecule type" value="Genomic_DNA"/>
</dbReference>
<dbReference type="CDD" id="cd04725">
    <property type="entry name" value="OMP_decarboxylase_like"/>
    <property type="match status" value="1"/>
</dbReference>
<evidence type="ECO:0000256" key="1">
    <source>
        <dbReference type="ARBA" id="ARBA00004861"/>
    </source>
</evidence>
<keyword evidence="4 7" id="KW-0665">Pyrimidine biosynthesis</keyword>
<keyword evidence="3 7" id="KW-0210">Decarboxylase</keyword>
<dbReference type="Pfam" id="PF00215">
    <property type="entry name" value="OMPdecase"/>
    <property type="match status" value="1"/>
</dbReference>
<proteinExistence type="inferred from homology"/>
<dbReference type="InterPro" id="IPR001754">
    <property type="entry name" value="OMPdeCOase_dom"/>
</dbReference>
<dbReference type="InterPro" id="IPR011995">
    <property type="entry name" value="OMPdecase_type-2"/>
</dbReference>
<dbReference type="GO" id="GO:0044205">
    <property type="term" value="P:'de novo' UMP biosynthetic process"/>
    <property type="evidence" value="ECO:0007669"/>
    <property type="project" value="UniProtKB-UniRule"/>
</dbReference>
<dbReference type="InterPro" id="IPR013785">
    <property type="entry name" value="Aldolase_TIM"/>
</dbReference>
<dbReference type="NCBIfam" id="TIGR02127">
    <property type="entry name" value="pyrF_sub2"/>
    <property type="match status" value="1"/>
</dbReference>
<feature type="domain" description="Orotidine 5'-phosphate decarboxylase" evidence="8">
    <location>
        <begin position="35"/>
        <end position="290"/>
    </location>
</feature>
<reference evidence="9 10" key="1">
    <citation type="submission" date="2017-02" db="EMBL/GenBank/DDBJ databases">
        <authorList>
            <person name="Peterson S.W."/>
        </authorList>
    </citation>
    <scope>NUCLEOTIDE SEQUENCE [LARGE SCALE GENOMIC DNA]</scope>
    <source>
        <strain evidence="9 10">CIP104813</strain>
    </source>
</reference>
<dbReference type="Gene3D" id="3.20.20.70">
    <property type="entry name" value="Aldolase class I"/>
    <property type="match status" value="1"/>
</dbReference>
<comment type="catalytic activity">
    <reaction evidence="6 7">
        <text>orotidine 5'-phosphate + H(+) = UMP + CO2</text>
        <dbReference type="Rhea" id="RHEA:11596"/>
        <dbReference type="ChEBI" id="CHEBI:15378"/>
        <dbReference type="ChEBI" id="CHEBI:16526"/>
        <dbReference type="ChEBI" id="CHEBI:57538"/>
        <dbReference type="ChEBI" id="CHEBI:57865"/>
        <dbReference type="EC" id="4.1.1.23"/>
    </reaction>
</comment>
<evidence type="ECO:0000256" key="5">
    <source>
        <dbReference type="ARBA" id="ARBA00023239"/>
    </source>
</evidence>
<organism evidence="9 10">
    <name type="scientific">Brachybacterium nesterenkovii</name>
    <dbReference type="NCBI Taxonomy" id="47847"/>
    <lineage>
        <taxon>Bacteria</taxon>
        <taxon>Bacillati</taxon>
        <taxon>Actinomycetota</taxon>
        <taxon>Actinomycetes</taxon>
        <taxon>Micrococcales</taxon>
        <taxon>Dermabacteraceae</taxon>
        <taxon>Brachybacterium</taxon>
    </lineage>
</organism>
<dbReference type="UniPathway" id="UPA00070">
    <property type="reaction ID" value="UER00120"/>
</dbReference>
<evidence type="ECO:0000256" key="2">
    <source>
        <dbReference type="ARBA" id="ARBA00008847"/>
    </source>
</evidence>
<dbReference type="OrthoDB" id="9808470at2"/>
<keyword evidence="5 7" id="KW-0456">Lyase</keyword>
<keyword evidence="10" id="KW-1185">Reference proteome</keyword>
<dbReference type="GO" id="GO:0006207">
    <property type="term" value="P:'de novo' pyrimidine nucleobase biosynthetic process"/>
    <property type="evidence" value="ECO:0007669"/>
    <property type="project" value="InterPro"/>
</dbReference>
<dbReference type="PANTHER" id="PTHR43375:SF1">
    <property type="entry name" value="OROTIDINE 5'-PHOSPHATE DECARBOXYLASE"/>
    <property type="match status" value="1"/>
</dbReference>
<dbReference type="SUPFAM" id="SSF51366">
    <property type="entry name" value="Ribulose-phoshate binding barrel"/>
    <property type="match status" value="1"/>
</dbReference>
<feature type="active site" description="Proton donor" evidence="7">
    <location>
        <position position="114"/>
    </location>
</feature>
<protein>
    <recommendedName>
        <fullName evidence="7">Orotidine 5'-phosphate decarboxylase</fullName>
        <ecNumber evidence="7">4.1.1.23</ecNumber>
    </recommendedName>
    <alternativeName>
        <fullName evidence="7">OMP decarboxylase</fullName>
        <shortName evidence="7">OMPDCase</shortName>
        <shortName evidence="7">OMPdecase</shortName>
    </alternativeName>
</protein>
<sequence>MTAAAPNADLGVGLGAGVDERFGARLQAAVAERGPVVVGVDPHAALLEAWGLPDTPEGLRVFSRTVVEAASGEVAAIKPQSAFFERHGSAGVAVLEELLGSARERGLLTILDVKRGDIGSTMGGYADAHLRAGAPLEADAITASPYLGYGALRPAIGLAADHGKGVFVLALTSNPDGAQVQHAREAEGTAVAARIIALAEADGARERAQGESGWGSVGLVIGATVGDALERLGIDLSAGSAPILAPGFGAQGAGPAERAAVFGAAAERVLVSVSRALLAAGPDPDSLRAAARALRRDYAL</sequence>
<gene>
    <name evidence="7" type="primary">pyrF</name>
    <name evidence="9" type="ORF">FM110_02420</name>
</gene>
<dbReference type="RefSeq" id="WP_087102316.1">
    <property type="nucleotide sequence ID" value="NZ_FWFG01000023.1"/>
</dbReference>
<accession>A0A1X6WWC6</accession>
<dbReference type="InterPro" id="IPR011060">
    <property type="entry name" value="RibuloseP-bd_barrel"/>
</dbReference>
<comment type="similarity">
    <text evidence="2 7">Belongs to the OMP decarboxylase family. Type 2 subfamily.</text>
</comment>
<name>A0A1X6WWC6_9MICO</name>
<evidence type="ECO:0000313" key="9">
    <source>
        <dbReference type="EMBL" id="SLM88781.1"/>
    </source>
</evidence>
<comment type="pathway">
    <text evidence="1 7">Pyrimidine metabolism; UMP biosynthesis via de novo pathway; UMP from orotate: step 2/2.</text>
</comment>